<name>A0ABV7UEK9_9HYPH</name>
<dbReference type="Proteomes" id="UP001595704">
    <property type="component" value="Unassembled WGS sequence"/>
</dbReference>
<protein>
    <submittedName>
        <fullName evidence="1">Uncharacterized protein</fullName>
    </submittedName>
</protein>
<proteinExistence type="predicted"/>
<dbReference type="RefSeq" id="WP_376853093.1">
    <property type="nucleotide sequence ID" value="NZ_JBHRYC010000026.1"/>
</dbReference>
<reference evidence="2" key="1">
    <citation type="journal article" date="2019" name="Int. J. Syst. Evol. Microbiol.">
        <title>The Global Catalogue of Microorganisms (GCM) 10K type strain sequencing project: providing services to taxonomists for standard genome sequencing and annotation.</title>
        <authorList>
            <consortium name="The Broad Institute Genomics Platform"/>
            <consortium name="The Broad Institute Genome Sequencing Center for Infectious Disease"/>
            <person name="Wu L."/>
            <person name="Ma J."/>
        </authorList>
    </citation>
    <scope>NUCLEOTIDE SEQUENCE [LARGE SCALE GENOMIC DNA]</scope>
    <source>
        <strain evidence="2">KCTC 42282</strain>
    </source>
</reference>
<dbReference type="EMBL" id="JBHRYC010000026">
    <property type="protein sequence ID" value="MFC3637137.1"/>
    <property type="molecule type" value="Genomic_DNA"/>
</dbReference>
<organism evidence="1 2">
    <name type="scientific">Camelimonas fluminis</name>
    <dbReference type="NCBI Taxonomy" id="1576911"/>
    <lineage>
        <taxon>Bacteria</taxon>
        <taxon>Pseudomonadati</taxon>
        <taxon>Pseudomonadota</taxon>
        <taxon>Alphaproteobacteria</taxon>
        <taxon>Hyphomicrobiales</taxon>
        <taxon>Chelatococcaceae</taxon>
        <taxon>Camelimonas</taxon>
    </lineage>
</organism>
<keyword evidence="2" id="KW-1185">Reference proteome</keyword>
<comment type="caution">
    <text evidence="1">The sequence shown here is derived from an EMBL/GenBank/DDBJ whole genome shotgun (WGS) entry which is preliminary data.</text>
</comment>
<evidence type="ECO:0000313" key="2">
    <source>
        <dbReference type="Proteomes" id="UP001595704"/>
    </source>
</evidence>
<accession>A0ABV7UEK9</accession>
<evidence type="ECO:0000313" key="1">
    <source>
        <dbReference type="EMBL" id="MFC3637137.1"/>
    </source>
</evidence>
<gene>
    <name evidence="1" type="ORF">ACFONL_07030</name>
</gene>
<sequence>MELKIEYKSTRDEARGDFSGFQPLEFPTPCIGTFQGLKQFGAI</sequence>